<evidence type="ECO:0000313" key="2">
    <source>
        <dbReference type="Proteomes" id="UP000031928"/>
    </source>
</evidence>
<evidence type="ECO:0000313" key="1">
    <source>
        <dbReference type="EMBL" id="AJK69472.1"/>
    </source>
</evidence>
<keyword evidence="2" id="KW-1185">Reference proteome</keyword>
<dbReference type="Proteomes" id="UP000031928">
    <property type="component" value="Chromosome"/>
</dbReference>
<accession>A0A0B6THP9</accession>
<dbReference type="EMBL" id="CP007790">
    <property type="protein sequence ID" value="AJK69472.1"/>
    <property type="molecule type" value="Genomic_DNA"/>
</dbReference>
<dbReference type="HOGENOM" id="CLU_2342031_0_0_11"/>
<protein>
    <submittedName>
        <fullName evidence="1">Uncharacterized protein</fullName>
    </submittedName>
</protein>
<gene>
    <name evidence="1" type="ORF">B840_09405</name>
</gene>
<dbReference type="AlphaFoldDB" id="A0A0B6THP9"/>
<sequence>MWVTGSTHPLKQNQLIPFHRGEYLGVGLLEPQSMYVADADADSVRTRVIDFEAMERDEAPSAAAELYRSDLIFRWNGERVETAGKIPRQPVAGSILY</sequence>
<organism evidence="1 2">
    <name type="scientific">Corynebacterium marinum DSM 44953</name>
    <dbReference type="NCBI Taxonomy" id="1224162"/>
    <lineage>
        <taxon>Bacteria</taxon>
        <taxon>Bacillati</taxon>
        <taxon>Actinomycetota</taxon>
        <taxon>Actinomycetes</taxon>
        <taxon>Mycobacteriales</taxon>
        <taxon>Corynebacteriaceae</taxon>
        <taxon>Corynebacterium</taxon>
    </lineage>
</organism>
<dbReference type="STRING" id="1224162.B840_09405"/>
<reference evidence="1 2" key="1">
    <citation type="submission" date="2014-05" db="EMBL/GenBank/DDBJ databases">
        <title>Complete genome sequence of Corynebacterium marinum DSM 44953.</title>
        <authorList>
            <person name="Schaffert L."/>
            <person name="Albersmeier A."/>
            <person name="Kalinowski J."/>
            <person name="Ruckert C."/>
        </authorList>
    </citation>
    <scope>NUCLEOTIDE SEQUENCE [LARGE SCALE GENOMIC DNA]</scope>
    <source>
        <strain evidence="1 2">DSM 44953</strain>
    </source>
</reference>
<dbReference type="KEGG" id="cmq:B840_09405"/>
<proteinExistence type="predicted"/>
<name>A0A0B6THP9_9CORY</name>